<keyword evidence="3" id="KW-0614">Plasmid</keyword>
<keyword evidence="4" id="KW-1185">Reference proteome</keyword>
<sequence>MVEWFMVESWAEHLRQHKRVSKADADIQEEVRRFHQGPEPPVVRHLLSINRPAQGIA</sequence>
<evidence type="ECO:0000313" key="3">
    <source>
        <dbReference type="EMBL" id="CDM60971.1"/>
    </source>
</evidence>
<dbReference type="HOGENOM" id="CLU_2993653_0_0_5"/>
<evidence type="ECO:0000313" key="4">
    <source>
        <dbReference type="Proteomes" id="UP000019443"/>
    </source>
</evidence>
<geneLocation type="plasmid" evidence="3 4">
    <name>pLPU83c</name>
</geneLocation>
<protein>
    <submittedName>
        <fullName evidence="3">Uncharacterized protein</fullName>
    </submittedName>
</protein>
<dbReference type="Proteomes" id="UP000019443">
    <property type="component" value="Plasmid pLPU83c"/>
</dbReference>
<proteinExistence type="predicted"/>
<dbReference type="Pfam" id="PF05977">
    <property type="entry name" value="MFS_3"/>
    <property type="match status" value="1"/>
</dbReference>
<dbReference type="KEGG" id="rhl:LPU83_pLPU83c_0409"/>
<dbReference type="InterPro" id="IPR010290">
    <property type="entry name" value="TM_effector"/>
</dbReference>
<dbReference type="PATRIC" id="fig|348824.6.peg.5143"/>
<evidence type="ECO:0000256" key="2">
    <source>
        <dbReference type="ARBA" id="ARBA00022475"/>
    </source>
</evidence>
<keyword evidence="2" id="KW-0472">Membrane</keyword>
<reference evidence="3" key="1">
    <citation type="submission" date="2013-11" db="EMBL/GenBank/DDBJ databases">
        <title>Draft genome sequence of the broad-host-range Rhizobium sp. LPU83 strain, a member of the low-genetic diversity Oregon-like Rhizobium sp. group.</title>
        <authorList>
            <person name="Wibberg D."/>
            <person name="Puehler A."/>
            <person name="Schlueter A."/>
        </authorList>
    </citation>
    <scope>NUCLEOTIDE SEQUENCE [LARGE SCALE GENOMIC DNA]</scope>
    <source>
        <strain evidence="3">LPU83</strain>
        <plasmid evidence="3">pLPU83c</plasmid>
    </source>
</reference>
<dbReference type="AlphaFoldDB" id="W6S3S4"/>
<accession>W6S3S4</accession>
<gene>
    <name evidence="3" type="ORF">LPU83_pLPU83c_0409</name>
</gene>
<name>W6S3S4_9HYPH</name>
<keyword evidence="1" id="KW-0813">Transport</keyword>
<organism evidence="3 4">
    <name type="scientific">Rhizobium favelukesii</name>
    <dbReference type="NCBI Taxonomy" id="348824"/>
    <lineage>
        <taxon>Bacteria</taxon>
        <taxon>Pseudomonadati</taxon>
        <taxon>Pseudomonadota</taxon>
        <taxon>Alphaproteobacteria</taxon>
        <taxon>Hyphomicrobiales</taxon>
        <taxon>Rhizobiaceae</taxon>
        <taxon>Rhizobium/Agrobacterium group</taxon>
        <taxon>Rhizobium</taxon>
    </lineage>
</organism>
<keyword evidence="2" id="KW-1003">Cell membrane</keyword>
<dbReference type="EMBL" id="HG916854">
    <property type="protein sequence ID" value="CDM60971.1"/>
    <property type="molecule type" value="Genomic_DNA"/>
</dbReference>
<evidence type="ECO:0000256" key="1">
    <source>
        <dbReference type="ARBA" id="ARBA00022448"/>
    </source>
</evidence>